<dbReference type="SMART" id="SM00382">
    <property type="entry name" value="AAA"/>
    <property type="match status" value="1"/>
</dbReference>
<dbReference type="PANTHER" id="PTHR23074">
    <property type="entry name" value="AAA DOMAIN-CONTAINING"/>
    <property type="match status" value="1"/>
</dbReference>
<sequence length="328" mass="37296">CEELAKLPPGIIESVKSSIIDLSPFSWDEIFGFDDAKQLLLEYFVIPSKFPQFFYSSVRYRRVALLLFGSPGVGKSILARSLMNQIDATFFHLSASQVLSKSGELFIQGLFTLALHNAPSVIIMDDFDKISSGYYDERELLANRRIRTELLYQIDQLSRHKITVTIEGQTYSLPAIIFIGTTSSPYNIDGSLRKRFDVRLYCELPDLEARIRIIQTSLSQLCEHHGLGSTDISELAVKMDGFCGADIFNLIHKVVTIKIRDSRTSDVLSSTSKESSEVLSDYSMISIKFDDFAELIPKYYSKIPSSEQKRILDKFYSEYGTTYENRKE</sequence>
<name>A0ABQ5KKM8_9EUKA</name>
<proteinExistence type="predicted"/>
<dbReference type="InterPro" id="IPR050304">
    <property type="entry name" value="MT-severing_AAA_ATPase"/>
</dbReference>
<comment type="caution">
    <text evidence="2">The sequence shown here is derived from an EMBL/GenBank/DDBJ whole genome shotgun (WGS) entry which is preliminary data.</text>
</comment>
<feature type="domain" description="AAA+ ATPase" evidence="1">
    <location>
        <begin position="61"/>
        <end position="206"/>
    </location>
</feature>
<dbReference type="SUPFAM" id="SSF52540">
    <property type="entry name" value="P-loop containing nucleoside triphosphate hydrolases"/>
    <property type="match status" value="1"/>
</dbReference>
<dbReference type="Gene3D" id="3.40.50.300">
    <property type="entry name" value="P-loop containing nucleotide triphosphate hydrolases"/>
    <property type="match status" value="1"/>
</dbReference>
<feature type="non-terminal residue" evidence="2">
    <location>
        <position position="1"/>
    </location>
</feature>
<reference evidence="2" key="1">
    <citation type="submission" date="2022-03" db="EMBL/GenBank/DDBJ databases">
        <title>Draft genome sequence of Aduncisulcus paluster, a free-living microaerophilic Fornicata.</title>
        <authorList>
            <person name="Yuyama I."/>
            <person name="Kume K."/>
            <person name="Tamura T."/>
            <person name="Inagaki Y."/>
            <person name="Hashimoto T."/>
        </authorList>
    </citation>
    <scope>NUCLEOTIDE SEQUENCE</scope>
    <source>
        <strain evidence="2">NY0171</strain>
    </source>
</reference>
<dbReference type="InterPro" id="IPR027417">
    <property type="entry name" value="P-loop_NTPase"/>
</dbReference>
<gene>
    <name evidence="2" type="ORF">ADUPG1_007083</name>
</gene>
<dbReference type="InterPro" id="IPR003593">
    <property type="entry name" value="AAA+_ATPase"/>
</dbReference>
<organism evidence="2 3">
    <name type="scientific">Aduncisulcus paluster</name>
    <dbReference type="NCBI Taxonomy" id="2918883"/>
    <lineage>
        <taxon>Eukaryota</taxon>
        <taxon>Metamonada</taxon>
        <taxon>Carpediemonas-like organisms</taxon>
        <taxon>Aduncisulcus</taxon>
    </lineage>
</organism>
<evidence type="ECO:0000313" key="3">
    <source>
        <dbReference type="Proteomes" id="UP001057375"/>
    </source>
</evidence>
<dbReference type="InterPro" id="IPR003959">
    <property type="entry name" value="ATPase_AAA_core"/>
</dbReference>
<dbReference type="PANTHER" id="PTHR23074:SF83">
    <property type="entry name" value="VACUOLAR PROTEIN SORTING-ASSOCIATED PROTEIN 4A"/>
    <property type="match status" value="1"/>
</dbReference>
<protein>
    <recommendedName>
        <fullName evidence="1">AAA+ ATPase domain-containing protein</fullName>
    </recommendedName>
</protein>
<dbReference type="Gene3D" id="1.10.8.60">
    <property type="match status" value="1"/>
</dbReference>
<keyword evidence="3" id="KW-1185">Reference proteome</keyword>
<dbReference type="Pfam" id="PF00004">
    <property type="entry name" value="AAA"/>
    <property type="match status" value="1"/>
</dbReference>
<dbReference type="Proteomes" id="UP001057375">
    <property type="component" value="Unassembled WGS sequence"/>
</dbReference>
<evidence type="ECO:0000313" key="2">
    <source>
        <dbReference type="EMBL" id="GKT33062.1"/>
    </source>
</evidence>
<dbReference type="EMBL" id="BQXS01010124">
    <property type="protein sequence ID" value="GKT33062.1"/>
    <property type="molecule type" value="Genomic_DNA"/>
</dbReference>
<accession>A0ABQ5KKM8</accession>
<evidence type="ECO:0000259" key="1">
    <source>
        <dbReference type="SMART" id="SM00382"/>
    </source>
</evidence>